<feature type="transmembrane region" description="Helical" evidence="1">
    <location>
        <begin position="7"/>
        <end position="26"/>
    </location>
</feature>
<keyword evidence="1" id="KW-0812">Transmembrane</keyword>
<dbReference type="EMBL" id="QTJV01000003">
    <property type="protein sequence ID" value="RFM34893.1"/>
    <property type="molecule type" value="Genomic_DNA"/>
</dbReference>
<dbReference type="AlphaFoldDB" id="A0A3E1P3W0"/>
<name>A0A3E1P3W0_9BACT</name>
<feature type="transmembrane region" description="Helical" evidence="1">
    <location>
        <begin position="171"/>
        <end position="197"/>
    </location>
</feature>
<feature type="transmembrane region" description="Helical" evidence="1">
    <location>
        <begin position="46"/>
        <end position="67"/>
    </location>
</feature>
<evidence type="ECO:0000313" key="2">
    <source>
        <dbReference type="EMBL" id="RFM34893.1"/>
    </source>
</evidence>
<evidence type="ECO:0000256" key="1">
    <source>
        <dbReference type="SAM" id="Phobius"/>
    </source>
</evidence>
<sequence>MNKNTKIILNYLLGAVLFTWLAWSIYSQLRHQPNLKSSLQQMIDTLEHKGVVAMLLVLIGMLMNWGLEARKWQMLIKPLQPMSFFRAFRAILSGVSFSINTPNRIGEYGGRVLYVSNNRSKLKAIAATMVGSFSQLIVTIIFGLTGFIYFVANFTPVRPEQGTGYAVWEKISFGVLLIICGLIILLYFRLQIILSIFERVPLLRKARIFVQIIVRYSNTDLEHLLLLSALRYVVFSAQYLILLDTLGVEMLWWQGFLMNAVIYLVMAMVPTIAIAELGLRGKVSLYFMGFLSMNSPAIIAATVIIWLVNLVLPAVLGSVLLLGIKIFKEK</sequence>
<dbReference type="OrthoDB" id="1121314at2"/>
<proteinExistence type="predicted"/>
<comment type="caution">
    <text evidence="2">The sequence shown here is derived from an EMBL/GenBank/DDBJ whole genome shotgun (WGS) entry which is preliminary data.</text>
</comment>
<organism evidence="2 3">
    <name type="scientific">Chitinophaga silvisoli</name>
    <dbReference type="NCBI Taxonomy" id="2291814"/>
    <lineage>
        <taxon>Bacteria</taxon>
        <taxon>Pseudomonadati</taxon>
        <taxon>Bacteroidota</taxon>
        <taxon>Chitinophagia</taxon>
        <taxon>Chitinophagales</taxon>
        <taxon>Chitinophagaceae</taxon>
        <taxon>Chitinophaga</taxon>
    </lineage>
</organism>
<reference evidence="2 3" key="1">
    <citation type="submission" date="2018-08" db="EMBL/GenBank/DDBJ databases">
        <title>Chitinophaga sp. K20C18050901, a novel bacterium isolated from forest soil.</title>
        <authorList>
            <person name="Wang C."/>
        </authorList>
    </citation>
    <scope>NUCLEOTIDE SEQUENCE [LARGE SCALE GENOMIC DNA]</scope>
    <source>
        <strain evidence="2 3">K20C18050901</strain>
    </source>
</reference>
<feature type="transmembrane region" description="Helical" evidence="1">
    <location>
        <begin position="124"/>
        <end position="151"/>
    </location>
</feature>
<protein>
    <submittedName>
        <fullName evidence="2">Uncharacterized protein</fullName>
    </submittedName>
</protein>
<keyword evidence="1" id="KW-1133">Transmembrane helix</keyword>
<feature type="transmembrane region" description="Helical" evidence="1">
    <location>
        <begin position="253"/>
        <end position="273"/>
    </location>
</feature>
<gene>
    <name evidence="2" type="ORF">DXN04_11745</name>
</gene>
<evidence type="ECO:0000313" key="3">
    <source>
        <dbReference type="Proteomes" id="UP000261174"/>
    </source>
</evidence>
<accession>A0A3E1P3W0</accession>
<keyword evidence="3" id="KW-1185">Reference proteome</keyword>
<keyword evidence="1" id="KW-0472">Membrane</keyword>
<dbReference type="Proteomes" id="UP000261174">
    <property type="component" value="Unassembled WGS sequence"/>
</dbReference>